<dbReference type="FunFam" id="1.10.8.60:FF:000029">
    <property type="entry name" value="Replication-associated recombination protein A"/>
    <property type="match status" value="1"/>
</dbReference>
<dbReference type="Gene3D" id="1.20.272.10">
    <property type="match status" value="1"/>
</dbReference>
<dbReference type="GO" id="GO:0017116">
    <property type="term" value="F:single-stranded DNA helicase activity"/>
    <property type="evidence" value="ECO:0007669"/>
    <property type="project" value="TreeGrafter"/>
</dbReference>
<dbReference type="FunFam" id="3.40.50.300:FF:000137">
    <property type="entry name" value="Replication-associated recombination protein A"/>
    <property type="match status" value="1"/>
</dbReference>
<dbReference type="GO" id="GO:0005524">
    <property type="term" value="F:ATP binding"/>
    <property type="evidence" value="ECO:0007669"/>
    <property type="project" value="UniProtKB-KW"/>
</dbReference>
<proteinExistence type="inferred from homology"/>
<organism evidence="9 10">
    <name type="scientific">Pseudoxanthomonas taiwanensis J19</name>
    <dbReference type="NCBI Taxonomy" id="935569"/>
    <lineage>
        <taxon>Bacteria</taxon>
        <taxon>Pseudomonadati</taxon>
        <taxon>Pseudomonadota</taxon>
        <taxon>Gammaproteobacteria</taxon>
        <taxon>Lysobacterales</taxon>
        <taxon>Lysobacteraceae</taxon>
        <taxon>Pseudoxanthomonas</taxon>
    </lineage>
</organism>
<evidence type="ECO:0000256" key="2">
    <source>
        <dbReference type="ARBA" id="ARBA00008959"/>
    </source>
</evidence>
<comment type="similarity">
    <text evidence="2">Belongs to the AAA ATPase family. RarA/MGS1/WRNIP1 subfamily.</text>
</comment>
<feature type="domain" description="AAA+ ATPase" evidence="8">
    <location>
        <begin position="67"/>
        <end position="184"/>
    </location>
</feature>
<keyword evidence="10" id="KW-1185">Reference proteome</keyword>
<keyword evidence="4" id="KW-0235">DNA replication</keyword>
<accession>A0A562D5M4</accession>
<evidence type="ECO:0000313" key="10">
    <source>
        <dbReference type="Proteomes" id="UP000321583"/>
    </source>
</evidence>
<dbReference type="Proteomes" id="UP000321583">
    <property type="component" value="Unassembled WGS sequence"/>
</dbReference>
<reference evidence="9 10" key="1">
    <citation type="submission" date="2019-07" db="EMBL/GenBank/DDBJ databases">
        <title>Genome sequencing of lignin-degrading bacterial isolates.</title>
        <authorList>
            <person name="Gladden J."/>
        </authorList>
    </citation>
    <scope>NUCLEOTIDE SEQUENCE [LARGE SCALE GENOMIC DNA]</scope>
    <source>
        <strain evidence="9 10">J19</strain>
    </source>
</reference>
<dbReference type="AlphaFoldDB" id="A0A562D5M4"/>
<dbReference type="Pfam" id="PF00004">
    <property type="entry name" value="AAA"/>
    <property type="match status" value="1"/>
</dbReference>
<evidence type="ECO:0000313" key="9">
    <source>
        <dbReference type="EMBL" id="TWH05066.1"/>
    </source>
</evidence>
<feature type="region of interest" description="Disordered" evidence="7">
    <location>
        <begin position="450"/>
        <end position="469"/>
    </location>
</feature>
<dbReference type="SUPFAM" id="SSF48019">
    <property type="entry name" value="post-AAA+ oligomerization domain-like"/>
    <property type="match status" value="1"/>
</dbReference>
<comment type="caution">
    <text evidence="9">The sequence shown here is derived from an EMBL/GenBank/DDBJ whole genome shotgun (WGS) entry which is preliminary data.</text>
</comment>
<evidence type="ECO:0000256" key="4">
    <source>
        <dbReference type="ARBA" id="ARBA00022705"/>
    </source>
</evidence>
<evidence type="ECO:0000259" key="8">
    <source>
        <dbReference type="SMART" id="SM00382"/>
    </source>
</evidence>
<evidence type="ECO:0000256" key="5">
    <source>
        <dbReference type="ARBA" id="ARBA00022741"/>
    </source>
</evidence>
<dbReference type="GO" id="GO:0003677">
    <property type="term" value="F:DNA binding"/>
    <property type="evidence" value="ECO:0007669"/>
    <property type="project" value="InterPro"/>
</dbReference>
<dbReference type="CDD" id="cd00009">
    <property type="entry name" value="AAA"/>
    <property type="match status" value="1"/>
</dbReference>
<comment type="function">
    <text evidence="1">DNA-dependent ATPase that plays important roles in cellular responses to stalled DNA replication processes.</text>
</comment>
<dbReference type="GO" id="GO:0000731">
    <property type="term" value="P:DNA synthesis involved in DNA repair"/>
    <property type="evidence" value="ECO:0007669"/>
    <property type="project" value="TreeGrafter"/>
</dbReference>
<keyword evidence="6" id="KW-0067">ATP-binding</keyword>
<dbReference type="InterPro" id="IPR003959">
    <property type="entry name" value="ATPase_AAA_core"/>
</dbReference>
<dbReference type="FunFam" id="1.20.272.10:FF:000001">
    <property type="entry name" value="Putative AAA family ATPase"/>
    <property type="match status" value="1"/>
</dbReference>
<gene>
    <name evidence="9" type="ORF">L613_006500000120</name>
</gene>
<dbReference type="RefSeq" id="WP_028915023.1">
    <property type="nucleotide sequence ID" value="NZ_VLJS01000097.1"/>
</dbReference>
<dbReference type="InterPro" id="IPR051314">
    <property type="entry name" value="AAA_ATPase_RarA/MGS1/WRNIP1"/>
</dbReference>
<dbReference type="SUPFAM" id="SSF52540">
    <property type="entry name" value="P-loop containing nucleoside triphosphate hydrolases"/>
    <property type="match status" value="1"/>
</dbReference>
<dbReference type="GO" id="GO:0006261">
    <property type="term" value="P:DNA-templated DNA replication"/>
    <property type="evidence" value="ECO:0007669"/>
    <property type="project" value="TreeGrafter"/>
</dbReference>
<evidence type="ECO:0000256" key="1">
    <source>
        <dbReference type="ARBA" id="ARBA00002393"/>
    </source>
</evidence>
<dbReference type="Gene3D" id="1.10.3710.10">
    <property type="entry name" value="DNA polymerase III clamp loader subunits, C-terminal domain"/>
    <property type="match status" value="1"/>
</dbReference>
<evidence type="ECO:0000256" key="6">
    <source>
        <dbReference type="ARBA" id="ARBA00022840"/>
    </source>
</evidence>
<dbReference type="SMART" id="SM00382">
    <property type="entry name" value="AAA"/>
    <property type="match status" value="1"/>
</dbReference>
<dbReference type="GO" id="GO:0016887">
    <property type="term" value="F:ATP hydrolysis activity"/>
    <property type="evidence" value="ECO:0007669"/>
    <property type="project" value="InterPro"/>
</dbReference>
<dbReference type="InterPro" id="IPR027417">
    <property type="entry name" value="P-loop_NTPase"/>
</dbReference>
<feature type="region of interest" description="Disordered" evidence="7">
    <location>
        <begin position="1"/>
        <end position="30"/>
    </location>
</feature>
<keyword evidence="5" id="KW-0547">Nucleotide-binding</keyword>
<dbReference type="PANTHER" id="PTHR13779:SF7">
    <property type="entry name" value="ATPASE WRNIP1"/>
    <property type="match status" value="1"/>
</dbReference>
<dbReference type="Pfam" id="PF16193">
    <property type="entry name" value="AAA_assoc_2"/>
    <property type="match status" value="1"/>
</dbReference>
<dbReference type="GO" id="GO:0008047">
    <property type="term" value="F:enzyme activator activity"/>
    <property type="evidence" value="ECO:0007669"/>
    <property type="project" value="TreeGrafter"/>
</dbReference>
<dbReference type="CDD" id="cd18139">
    <property type="entry name" value="HLD_clamp_RarA"/>
    <property type="match status" value="1"/>
</dbReference>
<sequence>MSRTRRTAAAEQDLLAPTPETPADPARQEAMRPLAERMRPRSLDEMVGQRRLLARGSALRRAVEAGRVHSMILWGPPGCGKTTLSLLLAQYADAEFRAISAVLSGLPEVRQVLAEAGQRFDAGRRTVLFVDEVHRFNKTQQDAFLPHIERGSIVFVGATTENPSFELNSALLSRCRVHVMEAVSAEDIVAALRRALEDGERGLGGQGIEVEEGALREIAAAADGDVRRALTLLEIAAELAADEGGRITESTLLQVLADRTRRFDKGGEQFYDQISALHKSVRSSNPDAAVYWLARMLDGGCDPAYLARRLTRMAVEDIGLADPRALQMAIDAWDTFERLGRPEGDLALAQVAIYLASTAKSNAAYAAYNAAKADVHQYGTAEVPMHLRNAPTKLMKQLGYNKGYQYDHDAEGGVALDQTGFPDVMGERVYYRPVERGLEIKLKEKLDRLREAREEARRRRGKPGAGKGG</sequence>
<dbReference type="Gene3D" id="1.10.8.60">
    <property type="match status" value="1"/>
</dbReference>
<name>A0A562D5M4_9GAMM</name>
<dbReference type="Pfam" id="PF12002">
    <property type="entry name" value="MgsA_C"/>
    <property type="match status" value="1"/>
</dbReference>
<dbReference type="InterPro" id="IPR021886">
    <property type="entry name" value="MgsA_C"/>
</dbReference>
<dbReference type="InterPro" id="IPR008921">
    <property type="entry name" value="DNA_pol3_clamp-load_cplx_C"/>
</dbReference>
<dbReference type="InterPro" id="IPR003593">
    <property type="entry name" value="AAA+_ATPase"/>
</dbReference>
<dbReference type="Gene3D" id="3.40.50.300">
    <property type="entry name" value="P-loop containing nucleotide triphosphate hydrolases"/>
    <property type="match status" value="1"/>
</dbReference>
<evidence type="ECO:0000256" key="7">
    <source>
        <dbReference type="SAM" id="MobiDB-lite"/>
    </source>
</evidence>
<dbReference type="EMBL" id="VLJS01000097">
    <property type="protein sequence ID" value="TWH05066.1"/>
    <property type="molecule type" value="Genomic_DNA"/>
</dbReference>
<protein>
    <recommendedName>
        <fullName evidence="3">Replication-associated recombination protein A</fullName>
    </recommendedName>
</protein>
<dbReference type="InterPro" id="IPR032423">
    <property type="entry name" value="AAA_assoc_2"/>
</dbReference>
<evidence type="ECO:0000256" key="3">
    <source>
        <dbReference type="ARBA" id="ARBA00020776"/>
    </source>
</evidence>
<dbReference type="PANTHER" id="PTHR13779">
    <property type="entry name" value="WERNER HELICASE-INTERACTING PROTEIN 1 FAMILY MEMBER"/>
    <property type="match status" value="1"/>
</dbReference>